<feature type="region of interest" description="Disordered" evidence="5">
    <location>
        <begin position="181"/>
        <end position="202"/>
    </location>
</feature>
<dbReference type="Proteomes" id="UP000249324">
    <property type="component" value="Unassembled WGS sequence"/>
</dbReference>
<dbReference type="GO" id="GO:0016987">
    <property type="term" value="F:sigma factor activity"/>
    <property type="evidence" value="ECO:0007669"/>
    <property type="project" value="UniProtKB-KW"/>
</dbReference>
<sequence length="202" mass="21243">MNDDLDGVTSLALDARAGDRGALARFVRATQHDVWWFAALLADVGVAGKLAVETFERAMAVLPRYSGRLSARTWLLAIARRVVLEHLRWGGTRSQAAPATPRPGGAGEQPPAGADDLVEANLLLGTLDHDCREAVVLTQTLALPYGEAAVVVGCSVATIRSRVARARAQLVRAAGHHAAAGAGSQLTPDWSSTTRISAPPAR</sequence>
<reference evidence="7" key="1">
    <citation type="submission" date="2018-05" db="EMBL/GenBank/DDBJ databases">
        <authorList>
            <person name="Moura L."/>
            <person name="Setubal J.C."/>
        </authorList>
    </citation>
    <scope>NUCLEOTIDE SEQUENCE</scope>
    <source>
        <strain evidence="7">ZC4RG45</strain>
    </source>
</reference>
<reference evidence="7 9" key="3">
    <citation type="journal article" date="2021" name="BMC Genomics">
        <title>Genome-resolved metagenome and metatranscriptome analyses of thermophilic composting reveal key bacterial players and their metabolic interactions.</title>
        <authorList>
            <person name="Braga L.P.P."/>
            <person name="Pereira R.V."/>
            <person name="Martins L.F."/>
            <person name="Moura L.M.S."/>
            <person name="Sanchez F.B."/>
            <person name="Patane J.S.L."/>
            <person name="da Silva A.M."/>
            <person name="Setubal J.C."/>
        </authorList>
    </citation>
    <scope>NUCLEOTIDE SEQUENCE [LARGE SCALE GENOMIC DNA]</scope>
    <source>
        <strain evidence="7">ZC4RG45</strain>
    </source>
</reference>
<dbReference type="GO" id="GO:0003677">
    <property type="term" value="F:DNA binding"/>
    <property type="evidence" value="ECO:0007669"/>
    <property type="project" value="InterPro"/>
</dbReference>
<evidence type="ECO:0000313" key="7">
    <source>
        <dbReference type="EMBL" id="MFO7190623.1"/>
    </source>
</evidence>
<evidence type="ECO:0000256" key="5">
    <source>
        <dbReference type="SAM" id="MobiDB-lite"/>
    </source>
</evidence>
<dbReference type="InterPro" id="IPR036388">
    <property type="entry name" value="WH-like_DNA-bd_sf"/>
</dbReference>
<dbReference type="AlphaFoldDB" id="A0A2W4JEE2"/>
<keyword evidence="4" id="KW-0804">Transcription</keyword>
<evidence type="ECO:0000256" key="3">
    <source>
        <dbReference type="ARBA" id="ARBA00023082"/>
    </source>
</evidence>
<keyword evidence="3" id="KW-0731">Sigma factor</keyword>
<feature type="compositionally biased region" description="Low complexity" evidence="5">
    <location>
        <begin position="96"/>
        <end position="112"/>
    </location>
</feature>
<dbReference type="PANTHER" id="PTHR43133">
    <property type="entry name" value="RNA POLYMERASE ECF-TYPE SIGMA FACTO"/>
    <property type="match status" value="1"/>
</dbReference>
<feature type="domain" description="RNA polymerase sigma factor 70 region 4 type 2" evidence="6">
    <location>
        <begin position="123"/>
        <end position="170"/>
    </location>
</feature>
<dbReference type="Gene3D" id="1.10.10.10">
    <property type="entry name" value="Winged helix-like DNA-binding domain superfamily/Winged helix DNA-binding domain"/>
    <property type="match status" value="1"/>
</dbReference>
<keyword evidence="2" id="KW-0805">Transcription regulation</keyword>
<dbReference type="STRING" id="1111738.GCA_000427905_00370"/>
<dbReference type="SUPFAM" id="SSF88946">
    <property type="entry name" value="Sigma2 domain of RNA polymerase sigma factors"/>
    <property type="match status" value="1"/>
</dbReference>
<feature type="compositionally biased region" description="Polar residues" evidence="5">
    <location>
        <begin position="184"/>
        <end position="196"/>
    </location>
</feature>
<accession>A0A2W4JEE2</accession>
<dbReference type="Pfam" id="PF08281">
    <property type="entry name" value="Sigma70_r4_2"/>
    <property type="match status" value="1"/>
</dbReference>
<dbReference type="GO" id="GO:0006352">
    <property type="term" value="P:DNA-templated transcription initiation"/>
    <property type="evidence" value="ECO:0007669"/>
    <property type="project" value="InterPro"/>
</dbReference>
<evidence type="ECO:0000256" key="1">
    <source>
        <dbReference type="ARBA" id="ARBA00010641"/>
    </source>
</evidence>
<gene>
    <name evidence="7" type="ORF">DIU77_000045</name>
    <name evidence="8" type="ORF">DIU77_09265</name>
</gene>
<reference evidence="8" key="2">
    <citation type="submission" date="2018-05" db="EMBL/GenBank/DDBJ databases">
        <authorList>
            <person name="Lanie J.A."/>
            <person name="Ng W.-L."/>
            <person name="Kazmierczak K.M."/>
            <person name="Andrzejewski T.M."/>
            <person name="Davidsen T.M."/>
            <person name="Wayne K.J."/>
            <person name="Tettelin H."/>
            <person name="Glass J.I."/>
            <person name="Rusch D."/>
            <person name="Podicherti R."/>
            <person name="Tsui H.-C.T."/>
            <person name="Winkler M.E."/>
        </authorList>
    </citation>
    <scope>NUCLEOTIDE SEQUENCE</scope>
    <source>
        <strain evidence="8">ZC4RG45</strain>
    </source>
</reference>
<dbReference type="SUPFAM" id="SSF88659">
    <property type="entry name" value="Sigma3 and sigma4 domains of RNA polymerase sigma factors"/>
    <property type="match status" value="1"/>
</dbReference>
<proteinExistence type="inferred from homology"/>
<dbReference type="InterPro" id="IPR013324">
    <property type="entry name" value="RNA_pol_sigma_r3/r4-like"/>
</dbReference>
<evidence type="ECO:0000313" key="8">
    <source>
        <dbReference type="EMBL" id="PZM97450.1"/>
    </source>
</evidence>
<dbReference type="EMBL" id="QGUI02000001">
    <property type="protein sequence ID" value="MFO7190623.1"/>
    <property type="molecule type" value="Genomic_DNA"/>
</dbReference>
<evidence type="ECO:0000259" key="6">
    <source>
        <dbReference type="Pfam" id="PF08281"/>
    </source>
</evidence>
<dbReference type="InterPro" id="IPR013249">
    <property type="entry name" value="RNA_pol_sigma70_r4_t2"/>
</dbReference>
<evidence type="ECO:0000313" key="9">
    <source>
        <dbReference type="Proteomes" id="UP000249324"/>
    </source>
</evidence>
<dbReference type="PANTHER" id="PTHR43133:SF61">
    <property type="entry name" value="ECF RNA POLYMERASE SIGMA FACTOR SIGC"/>
    <property type="match status" value="1"/>
</dbReference>
<organism evidence="8">
    <name type="scientific">Thermocrispum agreste</name>
    <dbReference type="NCBI Taxonomy" id="37925"/>
    <lineage>
        <taxon>Bacteria</taxon>
        <taxon>Bacillati</taxon>
        <taxon>Actinomycetota</taxon>
        <taxon>Actinomycetes</taxon>
        <taxon>Pseudonocardiales</taxon>
        <taxon>Pseudonocardiaceae</taxon>
        <taxon>Thermocrispum</taxon>
    </lineage>
</organism>
<dbReference type="InterPro" id="IPR039425">
    <property type="entry name" value="RNA_pol_sigma-70-like"/>
</dbReference>
<comment type="similarity">
    <text evidence="1">Belongs to the sigma-70 factor family. ECF subfamily.</text>
</comment>
<protein>
    <submittedName>
        <fullName evidence="8">RNA polymerase subunit sigma</fullName>
    </submittedName>
    <submittedName>
        <fullName evidence="7">Sigma factor-like helix-turn-helix DNA-binding protein</fullName>
    </submittedName>
</protein>
<comment type="caution">
    <text evidence="8">The sequence shown here is derived from an EMBL/GenBank/DDBJ whole genome shotgun (WGS) entry which is preliminary data.</text>
</comment>
<dbReference type="EMBL" id="QGUI01000310">
    <property type="protein sequence ID" value="PZM97450.1"/>
    <property type="molecule type" value="Genomic_DNA"/>
</dbReference>
<dbReference type="InterPro" id="IPR013325">
    <property type="entry name" value="RNA_pol_sigma_r2"/>
</dbReference>
<evidence type="ECO:0000256" key="2">
    <source>
        <dbReference type="ARBA" id="ARBA00023015"/>
    </source>
</evidence>
<feature type="region of interest" description="Disordered" evidence="5">
    <location>
        <begin position="93"/>
        <end position="112"/>
    </location>
</feature>
<reference evidence="7" key="4">
    <citation type="submission" date="2023-08" db="EMBL/GenBank/DDBJ databases">
        <authorList>
            <person name="Guima S.E.S."/>
            <person name="Martins L.F."/>
            <person name="Silva A.M."/>
            <person name="Setubal J.C."/>
        </authorList>
    </citation>
    <scope>NUCLEOTIDE SEQUENCE</scope>
    <source>
        <strain evidence="7">ZC4RG45</strain>
    </source>
</reference>
<dbReference type="Gene3D" id="1.10.1740.10">
    <property type="match status" value="1"/>
</dbReference>
<evidence type="ECO:0000256" key="4">
    <source>
        <dbReference type="ARBA" id="ARBA00023163"/>
    </source>
</evidence>
<name>A0A2W4JEE2_9PSEU</name>